<reference evidence="1" key="1">
    <citation type="submission" date="2021-01" db="EMBL/GenBank/DDBJ databases">
        <title>Whole genome shotgun sequence of Actinoplanes tereljensis NBRC 105297.</title>
        <authorList>
            <person name="Komaki H."/>
            <person name="Tamura T."/>
        </authorList>
    </citation>
    <scope>NUCLEOTIDE SEQUENCE</scope>
    <source>
        <strain evidence="1">NBRC 105297</strain>
    </source>
</reference>
<dbReference type="RefSeq" id="WP_203800053.1">
    <property type="nucleotide sequence ID" value="NZ_BOMY01000008.1"/>
</dbReference>
<gene>
    <name evidence="1" type="ORF">Ate02nite_11580</name>
</gene>
<organism evidence="1 2">
    <name type="scientific">Paractinoplanes tereljensis</name>
    <dbReference type="NCBI Taxonomy" id="571912"/>
    <lineage>
        <taxon>Bacteria</taxon>
        <taxon>Bacillati</taxon>
        <taxon>Actinomycetota</taxon>
        <taxon>Actinomycetes</taxon>
        <taxon>Micromonosporales</taxon>
        <taxon>Micromonosporaceae</taxon>
        <taxon>Paractinoplanes</taxon>
    </lineage>
</organism>
<accession>A0A919NH98</accession>
<evidence type="ECO:0000313" key="2">
    <source>
        <dbReference type="Proteomes" id="UP000623608"/>
    </source>
</evidence>
<sequence length="177" mass="20049">MEELTQKSPEGRAALVTLSEGSCYFPGCRTPILVFLDGRLEFNVEITRSNGALLLLCVPHRRIVDRDPTAHPAGLLRTWVPPAIRELDDLDEDRLPELLAEAFSTAREQINEALLRFEKTEGEAARLLRHLVDGLHDERSRYAADPVLVRLARLLDTIEPEARRAPRPERLNVGWRA</sequence>
<comment type="caution">
    <text evidence="1">The sequence shown here is derived from an EMBL/GenBank/DDBJ whole genome shotgun (WGS) entry which is preliminary data.</text>
</comment>
<keyword evidence="2" id="KW-1185">Reference proteome</keyword>
<dbReference type="EMBL" id="BOMY01000008">
    <property type="protein sequence ID" value="GIF18428.1"/>
    <property type="molecule type" value="Genomic_DNA"/>
</dbReference>
<protein>
    <submittedName>
        <fullName evidence="1">Uncharacterized protein</fullName>
    </submittedName>
</protein>
<dbReference type="AlphaFoldDB" id="A0A919NH98"/>
<name>A0A919NH98_9ACTN</name>
<dbReference type="Proteomes" id="UP000623608">
    <property type="component" value="Unassembled WGS sequence"/>
</dbReference>
<proteinExistence type="predicted"/>
<evidence type="ECO:0000313" key="1">
    <source>
        <dbReference type="EMBL" id="GIF18428.1"/>
    </source>
</evidence>